<accession>A0A164NV26</accession>
<keyword evidence="3" id="KW-1185">Reference proteome</keyword>
<organism evidence="2 3">
    <name type="scientific">Sistotremastrum niveocremeum HHB9708</name>
    <dbReference type="NCBI Taxonomy" id="1314777"/>
    <lineage>
        <taxon>Eukaryota</taxon>
        <taxon>Fungi</taxon>
        <taxon>Dikarya</taxon>
        <taxon>Basidiomycota</taxon>
        <taxon>Agaricomycotina</taxon>
        <taxon>Agaricomycetes</taxon>
        <taxon>Sistotremastrales</taxon>
        <taxon>Sistotremastraceae</taxon>
        <taxon>Sertulicium</taxon>
        <taxon>Sertulicium niveocremeum</taxon>
    </lineage>
</organism>
<feature type="compositionally biased region" description="Low complexity" evidence="1">
    <location>
        <begin position="208"/>
        <end position="222"/>
    </location>
</feature>
<feature type="region of interest" description="Disordered" evidence="1">
    <location>
        <begin position="183"/>
        <end position="249"/>
    </location>
</feature>
<gene>
    <name evidence="2" type="ORF">SISNIDRAFT_470397</name>
</gene>
<evidence type="ECO:0000313" key="2">
    <source>
        <dbReference type="EMBL" id="KZS88069.1"/>
    </source>
</evidence>
<feature type="region of interest" description="Disordered" evidence="1">
    <location>
        <begin position="33"/>
        <end position="77"/>
    </location>
</feature>
<feature type="compositionally biased region" description="Basic and acidic residues" evidence="1">
    <location>
        <begin position="67"/>
        <end position="77"/>
    </location>
</feature>
<dbReference type="Proteomes" id="UP000076722">
    <property type="component" value="Unassembled WGS sequence"/>
</dbReference>
<evidence type="ECO:0000256" key="1">
    <source>
        <dbReference type="SAM" id="MobiDB-lite"/>
    </source>
</evidence>
<name>A0A164NV26_9AGAM</name>
<feature type="compositionally biased region" description="Pro residues" evidence="1">
    <location>
        <begin position="358"/>
        <end position="368"/>
    </location>
</feature>
<evidence type="ECO:0000313" key="3">
    <source>
        <dbReference type="Proteomes" id="UP000076722"/>
    </source>
</evidence>
<sequence>MAYSSLFNEGLRNAYPEEKAALRLPVRLENERQVTPHQHVGGHRRASSHNQTTRARPSIDDLPVPRSSRESRREYEQLRSRQYVLDGVPFTFPLPPPIPAQSIRPRHDADKLRSLRQSSASDRRSAKSAPGSRTQSPSRSSWTAQTWKKLTSKTSSHPTLDTASWTGTIDNMFDSPTDEKITFALPSDASSTRSADEIKPRFSRPVNTTFSSNTSTLSVTTSIKPADSLASAEELPDRGSIPPQRTHTANLTSPISSFLSISNTSPLSAHAPKSTDKSSRRCTLSYLPSHTDEKSYFPIELDEKKRRLAISLGWDLFLDSSNSVESDDSDVVDIQVPLTSEAASFPSYRPSFTSLDSPSPPRASPPPMSAKSAPSKGRRFSSFLPFVRRT</sequence>
<dbReference type="EMBL" id="KV419440">
    <property type="protein sequence ID" value="KZS88069.1"/>
    <property type="molecule type" value="Genomic_DNA"/>
</dbReference>
<feature type="region of interest" description="Disordered" evidence="1">
    <location>
        <begin position="95"/>
        <end position="144"/>
    </location>
</feature>
<feature type="region of interest" description="Disordered" evidence="1">
    <location>
        <begin position="344"/>
        <end position="390"/>
    </location>
</feature>
<protein>
    <submittedName>
        <fullName evidence="2">Uncharacterized protein</fullName>
    </submittedName>
</protein>
<reference evidence="2 3" key="1">
    <citation type="journal article" date="2016" name="Mol. Biol. Evol.">
        <title>Comparative Genomics of Early-Diverging Mushroom-Forming Fungi Provides Insights into the Origins of Lignocellulose Decay Capabilities.</title>
        <authorList>
            <person name="Nagy L.G."/>
            <person name="Riley R."/>
            <person name="Tritt A."/>
            <person name="Adam C."/>
            <person name="Daum C."/>
            <person name="Floudas D."/>
            <person name="Sun H."/>
            <person name="Yadav J.S."/>
            <person name="Pangilinan J."/>
            <person name="Larsson K.H."/>
            <person name="Matsuura K."/>
            <person name="Barry K."/>
            <person name="Labutti K."/>
            <person name="Kuo R."/>
            <person name="Ohm R.A."/>
            <person name="Bhattacharya S.S."/>
            <person name="Shirouzu T."/>
            <person name="Yoshinaga Y."/>
            <person name="Martin F.M."/>
            <person name="Grigoriev I.V."/>
            <person name="Hibbett D.S."/>
        </authorList>
    </citation>
    <scope>NUCLEOTIDE SEQUENCE [LARGE SCALE GENOMIC DNA]</scope>
    <source>
        <strain evidence="2 3">HHB9708</strain>
    </source>
</reference>
<dbReference type="AlphaFoldDB" id="A0A164NV26"/>
<feature type="compositionally biased region" description="Polar residues" evidence="1">
    <location>
        <begin position="131"/>
        <end position="144"/>
    </location>
</feature>
<proteinExistence type="predicted"/>